<dbReference type="InterPro" id="IPR036770">
    <property type="entry name" value="Ankyrin_rpt-contain_sf"/>
</dbReference>
<dbReference type="InterPro" id="IPR002110">
    <property type="entry name" value="Ankyrin_rpt"/>
</dbReference>
<dbReference type="Proteomes" id="UP000696573">
    <property type="component" value="Unassembled WGS sequence"/>
</dbReference>
<feature type="domain" description="Clr5" evidence="4">
    <location>
        <begin position="10"/>
        <end position="69"/>
    </location>
</feature>
<dbReference type="Pfam" id="PF14420">
    <property type="entry name" value="Clr5"/>
    <property type="match status" value="1"/>
</dbReference>
<evidence type="ECO:0000313" key="6">
    <source>
        <dbReference type="Proteomes" id="UP000696573"/>
    </source>
</evidence>
<gene>
    <name evidence="5" type="ORF">CRHIZ90672A_00010284</name>
</gene>
<name>A0A9N9YFF3_9HYPO</name>
<comment type="caution">
    <text evidence="5">The sequence shown here is derived from an EMBL/GenBank/DDBJ whole genome shotgun (WGS) entry which is preliminary data.</text>
</comment>
<evidence type="ECO:0000259" key="4">
    <source>
        <dbReference type="Pfam" id="PF14420"/>
    </source>
</evidence>
<dbReference type="PROSITE" id="PS50297">
    <property type="entry name" value="ANK_REP_REGION"/>
    <property type="match status" value="3"/>
</dbReference>
<protein>
    <recommendedName>
        <fullName evidence="4">Clr5 domain-containing protein</fullName>
    </recommendedName>
</protein>
<proteinExistence type="predicted"/>
<dbReference type="EMBL" id="CABFNQ020000659">
    <property type="protein sequence ID" value="CAH0021606.1"/>
    <property type="molecule type" value="Genomic_DNA"/>
</dbReference>
<evidence type="ECO:0000256" key="3">
    <source>
        <dbReference type="PROSITE-ProRule" id="PRU00023"/>
    </source>
</evidence>
<keyword evidence="1" id="KW-0677">Repeat</keyword>
<reference evidence="5" key="1">
    <citation type="submission" date="2021-10" db="EMBL/GenBank/DDBJ databases">
        <authorList>
            <person name="Piombo E."/>
        </authorList>
    </citation>
    <scope>NUCLEOTIDE SEQUENCE</scope>
</reference>
<dbReference type="SUPFAM" id="SSF48403">
    <property type="entry name" value="Ankyrin repeat"/>
    <property type="match status" value="2"/>
</dbReference>
<dbReference type="Pfam" id="PF12796">
    <property type="entry name" value="Ank_2"/>
    <property type="match status" value="3"/>
</dbReference>
<dbReference type="GO" id="GO:0005737">
    <property type="term" value="C:cytoplasm"/>
    <property type="evidence" value="ECO:0007669"/>
    <property type="project" value="TreeGrafter"/>
</dbReference>
<keyword evidence="2 3" id="KW-0040">ANK repeat</keyword>
<evidence type="ECO:0000256" key="2">
    <source>
        <dbReference type="ARBA" id="ARBA00023043"/>
    </source>
</evidence>
<dbReference type="PROSITE" id="PS50088">
    <property type="entry name" value="ANK_REPEAT"/>
    <property type="match status" value="4"/>
</dbReference>
<sequence length="1232" mass="136449">MPSSSKDIPDEVWSQHKGTILKLRFDEGLPLDAAKSKSRNTVQVMKDDHGFEATAAQYETQLKKWKASKNIKRKDWETILPIYNDLERRGLKPRVRLSDRILAEGKVRKARRYRTSVQKRTGQSDALSASSGQTRLWRIEYCRDDGTYSEYFGGHLGTNNRQTSPQMALSLRETNVVSSATHNQSAQESFTWNSDQNLENTASSQLDTHHPFSYSPMLNFEDFEPMPSFLRELDTCPEPTGFGINGLCSLNTARAENLGLIFDDHDFPLVNSSDHLPASTPGTVNPGSLVLGSNLWDPSSPRMSDIYNCIRLPAPSLYEPQLVLSKERITFTLGGIFKDPALRLSLDLQSVSAQHIIDSLQSLLFDYGCGQGMSNGLSLMAYQAIPASEIFKRVIFSIANNFAVLTDIPRAIIFGMLKNFSKTRSDLMACLQSQNINFSKPLADNLFRAAVEAGDEEVVGIILDTTFGQANAVDINEIVCELGGMRYSALSMAAYLHRPAMVRKLLEHGAKVGGDHFTCGCRNKHYHGCLDFWNRDCPLTVVFDQYRQPGDQLTYMKLPHLACNESEAAEIVKLILDREPAMVARLLKWPIFFETTSDRLLELLVQAVPPDRHAEIFKLLSEPEESPTSTCRGLYPFVGRLEPQRAKHIVSTLLLLCQRIGCQPSKLDMSFNYVTNRAILSKQFDLADYFLAITQPDQSNLAAAIRSRRTDLVDSLLEQGALMRYGTAPCCDDISHPYISFHCGKPTTPLAEAIRLQDPSLIKRLGEYGALNRIQEAHLEDFAAALFATVEVADCFFLDQLLATNPIKIEAWNSAISEAIGLSHFEIAIALIRHDATRWLVVGSGLVEAALKSGNTELVQTIVDLADDSNVHKRVVMASVQQGDTNAVKALLELDGESLRDALVIAVESGNVELAAMLLERGATPEGLDAAIEVGDVNLLNLLLRHGADPADEYAFLSAIYTGNIQVLEVLVEAFTTRYPYGKQDFVQQFLFRGLGDRGFVDLDLALRLKSHPNGWLDSSKKCVLVEVIAMCRENEAEGNEMVRRLINAGVSLEFQDKDGMTALLQAVKNNNLQQVEFLLQNGANINRPARWGLKRTPLQQACEMGSFEMVQFLVTKDALINAPPAKDGGGTALQLAAISGSVQIVQFLLCKGAEIHAAPALKHGRTALEGAAEHGRVSVLDILLQRGAQGYSRDDISKAKFYAEKEKQRGCEERLKQALFWTGGLTRASLN</sequence>
<dbReference type="Gene3D" id="1.25.40.20">
    <property type="entry name" value="Ankyrin repeat-containing domain"/>
    <property type="match status" value="3"/>
</dbReference>
<evidence type="ECO:0000313" key="5">
    <source>
        <dbReference type="EMBL" id="CAH0021606.1"/>
    </source>
</evidence>
<keyword evidence="6" id="KW-1185">Reference proteome</keyword>
<evidence type="ECO:0000256" key="1">
    <source>
        <dbReference type="ARBA" id="ARBA00022737"/>
    </source>
</evidence>
<accession>A0A9N9YFF3</accession>
<dbReference type="OrthoDB" id="539213at2759"/>
<organism evidence="5 6">
    <name type="scientific">Clonostachys rhizophaga</name>
    <dbReference type="NCBI Taxonomy" id="160324"/>
    <lineage>
        <taxon>Eukaryota</taxon>
        <taxon>Fungi</taxon>
        <taxon>Dikarya</taxon>
        <taxon>Ascomycota</taxon>
        <taxon>Pezizomycotina</taxon>
        <taxon>Sordariomycetes</taxon>
        <taxon>Hypocreomycetidae</taxon>
        <taxon>Hypocreales</taxon>
        <taxon>Bionectriaceae</taxon>
        <taxon>Clonostachys</taxon>
    </lineage>
</organism>
<feature type="repeat" description="ANK" evidence="3">
    <location>
        <begin position="1129"/>
        <end position="1161"/>
    </location>
</feature>
<feature type="repeat" description="ANK" evidence="3">
    <location>
        <begin position="1164"/>
        <end position="1196"/>
    </location>
</feature>
<dbReference type="InterPro" id="IPR025676">
    <property type="entry name" value="Clr5_dom"/>
</dbReference>
<feature type="repeat" description="ANK" evidence="3">
    <location>
        <begin position="1059"/>
        <end position="1091"/>
    </location>
</feature>
<feature type="repeat" description="ANK" evidence="3">
    <location>
        <begin position="898"/>
        <end position="930"/>
    </location>
</feature>
<dbReference type="SMART" id="SM00248">
    <property type="entry name" value="ANK"/>
    <property type="match status" value="9"/>
</dbReference>
<dbReference type="AlphaFoldDB" id="A0A9N9YFF3"/>
<dbReference type="PANTHER" id="PTHR24198">
    <property type="entry name" value="ANKYRIN REPEAT AND PROTEIN KINASE DOMAIN-CONTAINING PROTEIN"/>
    <property type="match status" value="1"/>
</dbReference>
<dbReference type="PANTHER" id="PTHR24198:SF165">
    <property type="entry name" value="ANKYRIN REPEAT-CONTAINING PROTEIN-RELATED"/>
    <property type="match status" value="1"/>
</dbReference>